<dbReference type="InterPro" id="IPR009078">
    <property type="entry name" value="Ferritin-like_SF"/>
</dbReference>
<proteinExistence type="inferred from homology"/>
<keyword evidence="4" id="KW-0560">Oxidoreductase</keyword>
<feature type="transmembrane region" description="Helical" evidence="8">
    <location>
        <begin position="75"/>
        <end position="94"/>
    </location>
</feature>
<protein>
    <recommendedName>
        <fullName evidence="10">Ubiquinone biosynthesis protein COQ7</fullName>
    </recommendedName>
</protein>
<evidence type="ECO:0000313" key="9">
    <source>
        <dbReference type="EMBL" id="SVD30958.1"/>
    </source>
</evidence>
<dbReference type="GO" id="GO:0005743">
    <property type="term" value="C:mitochondrial inner membrane"/>
    <property type="evidence" value="ECO:0007669"/>
    <property type="project" value="TreeGrafter"/>
</dbReference>
<evidence type="ECO:0008006" key="10">
    <source>
        <dbReference type="Google" id="ProtNLM"/>
    </source>
</evidence>
<keyword evidence="8" id="KW-0812">Transmembrane</keyword>
<sequence length="177" mass="20276">MKKTDKKILEEIIRVDHAGERGAIKIYEGQLLALNTIKNDPNLLEQVTKMKSQEQNHYNFFDKEIQKRNIKPTKLLPLWDLLGVGLGFGSVLLGKKATMLCTASVEEVIDKHYKNQIDKLEPDEKNLKDKISEFRDDELHHKNIAYELGATKNGLYSIFDKIIKTGSRIAINISEKI</sequence>
<dbReference type="GO" id="GO:0008340">
    <property type="term" value="P:determination of adult lifespan"/>
    <property type="evidence" value="ECO:0007669"/>
    <property type="project" value="TreeGrafter"/>
</dbReference>
<evidence type="ECO:0000256" key="7">
    <source>
        <dbReference type="ARBA" id="ARBA00023136"/>
    </source>
</evidence>
<evidence type="ECO:0000256" key="2">
    <source>
        <dbReference type="ARBA" id="ARBA00022688"/>
    </source>
</evidence>
<dbReference type="GO" id="GO:0046872">
    <property type="term" value="F:metal ion binding"/>
    <property type="evidence" value="ECO:0007669"/>
    <property type="project" value="UniProtKB-KW"/>
</dbReference>
<dbReference type="CDD" id="cd01042">
    <property type="entry name" value="DMQH"/>
    <property type="match status" value="1"/>
</dbReference>
<dbReference type="PANTHER" id="PTHR11237:SF4">
    <property type="entry name" value="5-DEMETHOXYUBIQUINONE HYDROXYLASE, MITOCHONDRIAL"/>
    <property type="match status" value="1"/>
</dbReference>
<evidence type="ECO:0000256" key="8">
    <source>
        <dbReference type="SAM" id="Phobius"/>
    </source>
</evidence>
<evidence type="ECO:0000256" key="5">
    <source>
        <dbReference type="ARBA" id="ARBA00023004"/>
    </source>
</evidence>
<dbReference type="AlphaFoldDB" id="A0A382UBA5"/>
<name>A0A382UBA5_9ZZZZ</name>
<dbReference type="GO" id="GO:0008682">
    <property type="term" value="F:3-demethoxyubiquinol 3-hydroxylase activity"/>
    <property type="evidence" value="ECO:0007669"/>
    <property type="project" value="TreeGrafter"/>
</dbReference>
<dbReference type="Pfam" id="PF03232">
    <property type="entry name" value="COQ7"/>
    <property type="match status" value="1"/>
</dbReference>
<gene>
    <name evidence="9" type="ORF">METZ01_LOCUS383812</name>
</gene>
<keyword evidence="2" id="KW-0831">Ubiquinone biosynthesis</keyword>
<evidence type="ECO:0000256" key="4">
    <source>
        <dbReference type="ARBA" id="ARBA00023002"/>
    </source>
</evidence>
<comment type="pathway">
    <text evidence="1">Cofactor biosynthesis; ubiquinone biosynthesis.</text>
</comment>
<keyword evidence="5" id="KW-0408">Iron</keyword>
<accession>A0A382UBA5</accession>
<dbReference type="GO" id="GO:0010468">
    <property type="term" value="P:regulation of gene expression"/>
    <property type="evidence" value="ECO:0007669"/>
    <property type="project" value="TreeGrafter"/>
</dbReference>
<keyword evidence="7 8" id="KW-0472">Membrane</keyword>
<reference evidence="9" key="1">
    <citation type="submission" date="2018-05" db="EMBL/GenBank/DDBJ databases">
        <authorList>
            <person name="Lanie J.A."/>
            <person name="Ng W.-L."/>
            <person name="Kazmierczak K.M."/>
            <person name="Andrzejewski T.M."/>
            <person name="Davidsen T.M."/>
            <person name="Wayne K.J."/>
            <person name="Tettelin H."/>
            <person name="Glass J.I."/>
            <person name="Rusch D."/>
            <person name="Podicherti R."/>
            <person name="Tsui H.-C.T."/>
            <person name="Winkler M.E."/>
        </authorList>
    </citation>
    <scope>NUCLEOTIDE SEQUENCE</scope>
</reference>
<dbReference type="GO" id="GO:2000377">
    <property type="term" value="P:regulation of reactive oxygen species metabolic process"/>
    <property type="evidence" value="ECO:0007669"/>
    <property type="project" value="TreeGrafter"/>
</dbReference>
<dbReference type="GO" id="GO:0006744">
    <property type="term" value="P:ubiquinone biosynthetic process"/>
    <property type="evidence" value="ECO:0007669"/>
    <property type="project" value="UniProtKB-KW"/>
</dbReference>
<dbReference type="EMBL" id="UINC01142558">
    <property type="protein sequence ID" value="SVD30958.1"/>
    <property type="molecule type" value="Genomic_DNA"/>
</dbReference>
<keyword evidence="6" id="KW-0503">Monooxygenase</keyword>
<dbReference type="PANTHER" id="PTHR11237">
    <property type="entry name" value="COENZYME Q10 BIOSYNTHESIS PROTEIN 7"/>
    <property type="match status" value="1"/>
</dbReference>
<dbReference type="SUPFAM" id="SSF47240">
    <property type="entry name" value="Ferritin-like"/>
    <property type="match status" value="1"/>
</dbReference>
<dbReference type="GO" id="GO:0005634">
    <property type="term" value="C:nucleus"/>
    <property type="evidence" value="ECO:0007669"/>
    <property type="project" value="TreeGrafter"/>
</dbReference>
<keyword evidence="8" id="KW-1133">Transmembrane helix</keyword>
<organism evidence="9">
    <name type="scientific">marine metagenome</name>
    <dbReference type="NCBI Taxonomy" id="408172"/>
    <lineage>
        <taxon>unclassified sequences</taxon>
        <taxon>metagenomes</taxon>
        <taxon>ecological metagenomes</taxon>
    </lineage>
</organism>
<dbReference type="InterPro" id="IPR011566">
    <property type="entry name" value="Ubq_synth_Coq7"/>
</dbReference>
<dbReference type="HAMAP" id="MF_01658">
    <property type="entry name" value="COQ7"/>
    <property type="match status" value="1"/>
</dbReference>
<keyword evidence="3" id="KW-0479">Metal-binding</keyword>
<evidence type="ECO:0000256" key="6">
    <source>
        <dbReference type="ARBA" id="ARBA00023033"/>
    </source>
</evidence>
<evidence type="ECO:0000256" key="3">
    <source>
        <dbReference type="ARBA" id="ARBA00022723"/>
    </source>
</evidence>
<evidence type="ECO:0000256" key="1">
    <source>
        <dbReference type="ARBA" id="ARBA00004749"/>
    </source>
</evidence>